<evidence type="ECO:0000313" key="5">
    <source>
        <dbReference type="Proteomes" id="UP000298433"/>
    </source>
</evidence>
<dbReference type="GO" id="GO:0004519">
    <property type="term" value="F:endonuclease activity"/>
    <property type="evidence" value="ECO:0007669"/>
    <property type="project" value="UniProtKB-KW"/>
</dbReference>
<dbReference type="CDD" id="cd00085">
    <property type="entry name" value="HNHc"/>
    <property type="match status" value="1"/>
</dbReference>
<comment type="caution">
    <text evidence="4">The sequence shown here is derived from an EMBL/GenBank/DDBJ whole genome shotgun (WGS) entry which is preliminary data.</text>
</comment>
<accession>A0A4R8XYU2</accession>
<evidence type="ECO:0000313" key="4">
    <source>
        <dbReference type="EMBL" id="TFC83004.1"/>
    </source>
</evidence>
<evidence type="ECO:0000256" key="1">
    <source>
        <dbReference type="ARBA" id="ARBA00023450"/>
    </source>
</evidence>
<dbReference type="Gene3D" id="1.10.30.50">
    <property type="match status" value="1"/>
</dbReference>
<proteinExistence type="inferred from homology"/>
<dbReference type="GO" id="GO:0003676">
    <property type="term" value="F:nucleic acid binding"/>
    <property type="evidence" value="ECO:0007669"/>
    <property type="project" value="InterPro"/>
</dbReference>
<feature type="compositionally biased region" description="Low complexity" evidence="2">
    <location>
        <begin position="18"/>
        <end position="49"/>
    </location>
</feature>
<dbReference type="GO" id="GO:0008270">
    <property type="term" value="F:zinc ion binding"/>
    <property type="evidence" value="ECO:0007669"/>
    <property type="project" value="InterPro"/>
</dbReference>
<dbReference type="OrthoDB" id="5177627at2"/>
<dbReference type="EMBL" id="SOGN01000019">
    <property type="protein sequence ID" value="TFC83004.1"/>
    <property type="molecule type" value="Genomic_DNA"/>
</dbReference>
<dbReference type="InterPro" id="IPR002711">
    <property type="entry name" value="HNH"/>
</dbReference>
<keyword evidence="4" id="KW-0378">Hydrolase</keyword>
<feature type="compositionally biased region" description="Pro residues" evidence="2">
    <location>
        <begin position="50"/>
        <end position="66"/>
    </location>
</feature>
<keyword evidence="4" id="KW-0255">Endonuclease</keyword>
<feature type="domain" description="HNH nuclease" evidence="3">
    <location>
        <begin position="446"/>
        <end position="498"/>
    </location>
</feature>
<dbReference type="Pfam" id="PF02720">
    <property type="entry name" value="DUF222"/>
    <property type="match status" value="1"/>
</dbReference>
<organism evidence="4 5">
    <name type="scientific">Cryobacterium cheniae</name>
    <dbReference type="NCBI Taxonomy" id="1259262"/>
    <lineage>
        <taxon>Bacteria</taxon>
        <taxon>Bacillati</taxon>
        <taxon>Actinomycetota</taxon>
        <taxon>Actinomycetes</taxon>
        <taxon>Micrococcales</taxon>
        <taxon>Microbacteriaceae</taxon>
        <taxon>Cryobacterium</taxon>
    </lineage>
</organism>
<evidence type="ECO:0000259" key="3">
    <source>
        <dbReference type="SMART" id="SM00507"/>
    </source>
</evidence>
<dbReference type="SMART" id="SM00507">
    <property type="entry name" value="HNHc"/>
    <property type="match status" value="1"/>
</dbReference>
<keyword evidence="5" id="KW-1185">Reference proteome</keyword>
<gene>
    <name evidence="4" type="ORF">E3T23_03500</name>
</gene>
<dbReference type="InterPro" id="IPR003615">
    <property type="entry name" value="HNH_nuc"/>
</dbReference>
<keyword evidence="4" id="KW-0540">Nuclease</keyword>
<name>A0A4R8XYU2_9MICO</name>
<feature type="compositionally biased region" description="Polar residues" evidence="2">
    <location>
        <begin position="539"/>
        <end position="550"/>
    </location>
</feature>
<feature type="region of interest" description="Disordered" evidence="2">
    <location>
        <begin position="529"/>
        <end position="550"/>
    </location>
</feature>
<dbReference type="Pfam" id="PF01844">
    <property type="entry name" value="HNH"/>
    <property type="match status" value="1"/>
</dbReference>
<dbReference type="AlphaFoldDB" id="A0A4R8XYU2"/>
<sequence length="550" mass="57450">MAGAPTPHRPTASTQAVPSEAPTAEAPPAGAASAGAASAGAAPAGAAPAEAPPSEAPPTEPPPTEAPPTLVQQLQQARDLAATVLDSVAFSLLDEADAMAVLRTVEDLGRRVDAARVASAADIAGRSRRILGHESLAFKNGASSGTDLITRLTRISAREANRRVRLGDNVTPRLAGTSMLPPYYPAVADALTAGDLGVDAAENIVTALDTVAARVAPDDLGVAERTLVANATGAVTEETAGLPGEGFAFPADLVRGLATQWQAHLDPDGTAPNEPVAESRSTVGFGLLRDGLYPLRGGVTPEFRGILNGLFDTYLSAHAAPAFPTEEEQARMNAGELIPGAEAAALSDDRNGGEKRADILRGILEAATRDPGTPSMGGAAPTVMIHVNKADLLADRGVGWIDGVDAPISMKSVVQALCSGGFQEIFFGENNEVLSLSTEKRFFNRAQRRAIAARDGGCTIPGCDVPAAWCEVHHVIPWHRGGKTKIDNGVLLCWYHHHSIDTSGWEIRMIRGKPEVRAPFCYDPTRTWRPAGGHRAGTRSGSRQNRPALT</sequence>
<dbReference type="Proteomes" id="UP000298433">
    <property type="component" value="Unassembled WGS sequence"/>
</dbReference>
<dbReference type="RefSeq" id="WP_134369027.1">
    <property type="nucleotide sequence ID" value="NZ_SOGN01000019.1"/>
</dbReference>
<evidence type="ECO:0000256" key="2">
    <source>
        <dbReference type="SAM" id="MobiDB-lite"/>
    </source>
</evidence>
<comment type="similarity">
    <text evidence="1">Belongs to the Rv1128c/1148c/1588c/1702c/1945/3466 family.</text>
</comment>
<protein>
    <submittedName>
        <fullName evidence="4">HNH endonuclease</fullName>
    </submittedName>
</protein>
<feature type="region of interest" description="Disordered" evidence="2">
    <location>
        <begin position="1"/>
        <end position="70"/>
    </location>
</feature>
<reference evidence="4 5" key="1">
    <citation type="submission" date="2019-03" db="EMBL/GenBank/DDBJ databases">
        <title>Genomics of glacier-inhabiting Cryobacterium strains.</title>
        <authorList>
            <person name="Liu Q."/>
            <person name="Xin Y.-H."/>
        </authorList>
    </citation>
    <scope>NUCLEOTIDE SEQUENCE [LARGE SCALE GENOMIC DNA]</scope>
    <source>
        <strain evidence="4 5">TMT2-48-2</strain>
    </source>
</reference>
<dbReference type="InterPro" id="IPR003870">
    <property type="entry name" value="DUF222"/>
</dbReference>